<keyword evidence="4" id="KW-0547">Nucleotide-binding</keyword>
<dbReference type="GO" id="GO:0016020">
    <property type="term" value="C:membrane"/>
    <property type="evidence" value="ECO:0000318"/>
    <property type="project" value="GO_Central"/>
</dbReference>
<dbReference type="GO" id="GO:0140359">
    <property type="term" value="F:ABC-type transporter activity"/>
    <property type="evidence" value="ECO:0007669"/>
    <property type="project" value="InterPro"/>
</dbReference>
<dbReference type="GO" id="GO:0005524">
    <property type="term" value="F:ATP binding"/>
    <property type="evidence" value="ECO:0007669"/>
    <property type="project" value="UniProtKB-KW"/>
</dbReference>
<reference evidence="11 13" key="1">
    <citation type="journal article" date="2008" name="Science">
        <title>The Physcomitrella genome reveals evolutionary insights into the conquest of land by plants.</title>
        <authorList>
            <person name="Rensing S."/>
            <person name="Lang D."/>
            <person name="Zimmer A."/>
            <person name="Terry A."/>
            <person name="Salamov A."/>
            <person name="Shapiro H."/>
            <person name="Nishiyama T."/>
            <person name="Perroud P.-F."/>
            <person name="Lindquist E."/>
            <person name="Kamisugi Y."/>
            <person name="Tanahashi T."/>
            <person name="Sakakibara K."/>
            <person name="Fujita T."/>
            <person name="Oishi K."/>
            <person name="Shin-I T."/>
            <person name="Kuroki Y."/>
            <person name="Toyoda A."/>
            <person name="Suzuki Y."/>
            <person name="Hashimoto A."/>
            <person name="Yamaguchi K."/>
            <person name="Sugano A."/>
            <person name="Kohara Y."/>
            <person name="Fujiyama A."/>
            <person name="Anterola A."/>
            <person name="Aoki S."/>
            <person name="Ashton N."/>
            <person name="Barbazuk W.B."/>
            <person name="Barker E."/>
            <person name="Bennetzen J."/>
            <person name="Bezanilla M."/>
            <person name="Blankenship R."/>
            <person name="Cho S.H."/>
            <person name="Dutcher S."/>
            <person name="Estelle M."/>
            <person name="Fawcett J.A."/>
            <person name="Gundlach H."/>
            <person name="Hanada K."/>
            <person name="Heyl A."/>
            <person name="Hicks K.A."/>
            <person name="Hugh J."/>
            <person name="Lohr M."/>
            <person name="Mayer K."/>
            <person name="Melkozernov A."/>
            <person name="Murata T."/>
            <person name="Nelson D."/>
            <person name="Pils B."/>
            <person name="Prigge M."/>
            <person name="Reiss B."/>
            <person name="Renner T."/>
            <person name="Rombauts S."/>
            <person name="Rushton P."/>
            <person name="Sanderfoot A."/>
            <person name="Schween G."/>
            <person name="Shiu S.-H."/>
            <person name="Stueber K."/>
            <person name="Theodoulou F.L."/>
            <person name="Tu H."/>
            <person name="Van de Peer Y."/>
            <person name="Verrier P.J."/>
            <person name="Waters E."/>
            <person name="Wood A."/>
            <person name="Yang L."/>
            <person name="Cove D."/>
            <person name="Cuming A."/>
            <person name="Hasebe M."/>
            <person name="Lucas S."/>
            <person name="Mishler D.B."/>
            <person name="Reski R."/>
            <person name="Grigoriev I."/>
            <person name="Quatrano R.S."/>
            <person name="Boore J.L."/>
        </authorList>
    </citation>
    <scope>NUCLEOTIDE SEQUENCE [LARGE SCALE GENOMIC DNA]</scope>
    <source>
        <strain evidence="12 13">cv. Gransden 2004</strain>
    </source>
</reference>
<feature type="transmembrane region" description="Helical" evidence="9">
    <location>
        <begin position="665"/>
        <end position="687"/>
    </location>
</feature>
<dbReference type="InterPro" id="IPR050352">
    <property type="entry name" value="ABCG_transporters"/>
</dbReference>
<keyword evidence="2" id="KW-0813">Transport</keyword>
<protein>
    <recommendedName>
        <fullName evidence="10">ABC transporter domain-containing protein</fullName>
    </recommendedName>
</protein>
<dbReference type="SUPFAM" id="SSF52540">
    <property type="entry name" value="P-loop containing nucleoside triphosphate hydrolases"/>
    <property type="match status" value="1"/>
</dbReference>
<feature type="domain" description="ABC transporter" evidence="10">
    <location>
        <begin position="152"/>
        <end position="412"/>
    </location>
</feature>
<gene>
    <name evidence="12" type="primary">LOC112273104</name>
    <name evidence="11" type="ORF">PHYPA_024826</name>
</gene>
<accession>A0A2K1IUC7</accession>
<evidence type="ECO:0000313" key="13">
    <source>
        <dbReference type="Proteomes" id="UP000006727"/>
    </source>
</evidence>
<dbReference type="OrthoDB" id="66620at2759"/>
<dbReference type="InterPro" id="IPR043926">
    <property type="entry name" value="ABCG_dom"/>
</dbReference>
<dbReference type="InterPro" id="IPR017871">
    <property type="entry name" value="ABC_transporter-like_CS"/>
</dbReference>
<keyword evidence="13" id="KW-1185">Reference proteome</keyword>
<dbReference type="AlphaFoldDB" id="A0A2K1IUC7"/>
<keyword evidence="7 9" id="KW-0472">Membrane</keyword>
<dbReference type="RefSeq" id="XP_024357268.1">
    <property type="nucleotide sequence ID" value="XM_024501500.2"/>
</dbReference>
<dbReference type="InterPro" id="IPR013525">
    <property type="entry name" value="ABC2_TM"/>
</dbReference>
<dbReference type="Pfam" id="PF19055">
    <property type="entry name" value="ABC2_membrane_7"/>
    <property type="match status" value="1"/>
</dbReference>
<dbReference type="GO" id="GO:0042626">
    <property type="term" value="F:ATPase-coupled transmembrane transporter activity"/>
    <property type="evidence" value="ECO:0000318"/>
    <property type="project" value="GO_Central"/>
</dbReference>
<dbReference type="EnsemblPlants" id="Pp3c20_6990V3.1">
    <property type="protein sequence ID" value="Pp3c20_6990V3.1"/>
    <property type="gene ID" value="Pp3c20_6990"/>
</dbReference>
<reference evidence="12" key="3">
    <citation type="submission" date="2020-12" db="UniProtKB">
        <authorList>
            <consortium name="EnsemblPlants"/>
        </authorList>
    </citation>
    <scope>IDENTIFICATION</scope>
</reference>
<comment type="subcellular location">
    <subcellularLocation>
        <location evidence="1">Membrane</location>
        <topology evidence="1">Multi-pass membrane protein</topology>
    </subcellularLocation>
</comment>
<evidence type="ECO:0000256" key="6">
    <source>
        <dbReference type="ARBA" id="ARBA00022989"/>
    </source>
</evidence>
<dbReference type="PANTHER" id="PTHR48041:SF11">
    <property type="entry name" value="ABC TRANSPORTER G FAMILY MEMBER 16"/>
    <property type="match status" value="1"/>
</dbReference>
<dbReference type="Pfam" id="PF00005">
    <property type="entry name" value="ABC_tran"/>
    <property type="match status" value="1"/>
</dbReference>
<feature type="transmembrane region" description="Helical" evidence="9">
    <location>
        <begin position="560"/>
        <end position="581"/>
    </location>
</feature>
<dbReference type="PANTHER" id="PTHR48041">
    <property type="entry name" value="ABC TRANSPORTER G FAMILY MEMBER 28"/>
    <property type="match status" value="1"/>
</dbReference>
<evidence type="ECO:0000313" key="12">
    <source>
        <dbReference type="EnsemblPlants" id="Pp3c20_6990V3.1"/>
    </source>
</evidence>
<evidence type="ECO:0000256" key="8">
    <source>
        <dbReference type="SAM" id="MobiDB-lite"/>
    </source>
</evidence>
<sequence>MAEPLAKAKGPRIKELQNSYKSSVESVSRHRNELELPGGAEHSQPLSSQTAWMKGGSILNSPLHPTTPISNSVFVSDFEGSSRSLLQSPDIITNKRLSSMATEGGYFDSSFNAASRRIPEPITQPPEESHKIIHVKNSSQDQDDKPSPKLYLQFTGLTYTVCERQSRWQRCKGALFPSLKGNKPKPLHLLNDISGDARDGELLAVMGPSGSGKSTLIDALAHRIYAVKGTMTLNGKPCSERLLRNISAYVMQDDLLYPMLTVRETLMFSAFFRLPSSISKAAKVARVSNLLNQLGLLRVANTIIGDEGRRGVSGGERRRVSIGIDIVHDPLILFLDEPTSGLDSTSAYLVVRTLRKIAQTGSLVVLSIHQPSYRILGLFDRMIILAFGQKVYGGTPAQLHLFFEEFGSPVPKYENSTEHALDLIQELHASPEGIMQLVEYCKAWEAKFRPPKSMAEEFPDAGAAMSSVPLYENLVATQSSSEKSKIESLDFLHKTNETSAFANPFFDEIIVLVKRSWKNIKRTPELFWMRLVTVMITGFVLATIFWHLDHTPMGVQERFGFFAFAMSTTFYTCADALPVFLQERYIFMRETATNAYRKSSYVLAHAIIYIPFLAILAIGFCVVVWWPVGLAGGGSGFFYFYLIVWASFWAGNSFVTLLSSVMPNVMLGYTICVAILAYFLLLSGFFISRLRIPVYWRWLHYLSMIKYPYEAVLINEFEHSKECYEYGREMLHGTPLASLNSSVVDNMLVYMRSLPALQQSAYADLNPGSCILAGRDILAAKDIRALSKWLFLGVTVAFGVFFRCLFYVVVRTLARHSRP</sequence>
<keyword evidence="6 9" id="KW-1133">Transmembrane helix</keyword>
<dbReference type="Proteomes" id="UP000006727">
    <property type="component" value="Chromosome 20"/>
</dbReference>
<feature type="transmembrane region" description="Helical" evidence="9">
    <location>
        <begin position="789"/>
        <end position="810"/>
    </location>
</feature>
<evidence type="ECO:0000256" key="5">
    <source>
        <dbReference type="ARBA" id="ARBA00022840"/>
    </source>
</evidence>
<name>A0A2K1IUC7_PHYPA</name>
<dbReference type="InterPro" id="IPR003439">
    <property type="entry name" value="ABC_transporter-like_ATP-bd"/>
</dbReference>
<dbReference type="PROSITE" id="PS00211">
    <property type="entry name" value="ABC_TRANSPORTER_1"/>
    <property type="match status" value="1"/>
</dbReference>
<dbReference type="PROSITE" id="PS50893">
    <property type="entry name" value="ABC_TRANSPORTER_2"/>
    <property type="match status" value="1"/>
</dbReference>
<dbReference type="InterPro" id="IPR027417">
    <property type="entry name" value="P-loop_NTPase"/>
</dbReference>
<dbReference type="SMART" id="SM00382">
    <property type="entry name" value="AAA"/>
    <property type="match status" value="1"/>
</dbReference>
<dbReference type="GeneID" id="112273104"/>
<evidence type="ECO:0000256" key="1">
    <source>
        <dbReference type="ARBA" id="ARBA00004141"/>
    </source>
</evidence>
<dbReference type="Gramene" id="Pp3c20_6990V3.1">
    <property type="protein sequence ID" value="Pp3c20_6990V3.1"/>
    <property type="gene ID" value="Pp3c20_6990"/>
</dbReference>
<feature type="transmembrane region" description="Helical" evidence="9">
    <location>
        <begin position="527"/>
        <end position="548"/>
    </location>
</feature>
<evidence type="ECO:0000256" key="7">
    <source>
        <dbReference type="ARBA" id="ARBA00023136"/>
    </source>
</evidence>
<reference evidence="11 13" key="2">
    <citation type="journal article" date="2018" name="Plant J.">
        <title>The Physcomitrella patens chromosome-scale assembly reveals moss genome structure and evolution.</title>
        <authorList>
            <person name="Lang D."/>
            <person name="Ullrich K.K."/>
            <person name="Murat F."/>
            <person name="Fuchs J."/>
            <person name="Jenkins J."/>
            <person name="Haas F.B."/>
            <person name="Piednoel M."/>
            <person name="Gundlach H."/>
            <person name="Van Bel M."/>
            <person name="Meyberg R."/>
            <person name="Vives C."/>
            <person name="Morata J."/>
            <person name="Symeonidi A."/>
            <person name="Hiss M."/>
            <person name="Muchero W."/>
            <person name="Kamisugi Y."/>
            <person name="Saleh O."/>
            <person name="Blanc G."/>
            <person name="Decker E.L."/>
            <person name="van Gessel N."/>
            <person name="Grimwood J."/>
            <person name="Hayes R.D."/>
            <person name="Graham S.W."/>
            <person name="Gunter L.E."/>
            <person name="McDaniel S.F."/>
            <person name="Hoernstein S.N.W."/>
            <person name="Larsson A."/>
            <person name="Li F.W."/>
            <person name="Perroud P.F."/>
            <person name="Phillips J."/>
            <person name="Ranjan P."/>
            <person name="Rokshar D.S."/>
            <person name="Rothfels C.J."/>
            <person name="Schneider L."/>
            <person name="Shu S."/>
            <person name="Stevenson D.W."/>
            <person name="Thummler F."/>
            <person name="Tillich M."/>
            <person name="Villarreal Aguilar J.C."/>
            <person name="Widiez T."/>
            <person name="Wong G.K."/>
            <person name="Wymore A."/>
            <person name="Zhang Y."/>
            <person name="Zimmer A.D."/>
            <person name="Quatrano R.S."/>
            <person name="Mayer K.F.X."/>
            <person name="Goodstein D."/>
            <person name="Casacuberta J.M."/>
            <person name="Vandepoele K."/>
            <person name="Reski R."/>
            <person name="Cuming A.C."/>
            <person name="Tuskan G.A."/>
            <person name="Maumus F."/>
            <person name="Salse J."/>
            <person name="Schmutz J."/>
            <person name="Rensing S.A."/>
        </authorList>
    </citation>
    <scope>NUCLEOTIDE SEQUENCE [LARGE SCALE GENOMIC DNA]</scope>
    <source>
        <strain evidence="12 13">cv. Gransden 2004</strain>
    </source>
</reference>
<feature type="region of interest" description="Disordered" evidence="8">
    <location>
        <begin position="1"/>
        <end position="47"/>
    </location>
</feature>
<dbReference type="EMBL" id="ABEU02000020">
    <property type="protein sequence ID" value="PNR32883.1"/>
    <property type="molecule type" value="Genomic_DNA"/>
</dbReference>
<evidence type="ECO:0000256" key="4">
    <source>
        <dbReference type="ARBA" id="ARBA00022741"/>
    </source>
</evidence>
<feature type="compositionally biased region" description="Polar residues" evidence="8">
    <location>
        <begin position="16"/>
        <end position="26"/>
    </location>
</feature>
<evidence type="ECO:0000313" key="11">
    <source>
        <dbReference type="EMBL" id="PNR32883.1"/>
    </source>
</evidence>
<evidence type="ECO:0000256" key="9">
    <source>
        <dbReference type="SAM" id="Phobius"/>
    </source>
</evidence>
<evidence type="ECO:0000256" key="2">
    <source>
        <dbReference type="ARBA" id="ARBA00022448"/>
    </source>
</evidence>
<dbReference type="GO" id="GO:0016887">
    <property type="term" value="F:ATP hydrolysis activity"/>
    <property type="evidence" value="ECO:0007669"/>
    <property type="project" value="InterPro"/>
</dbReference>
<feature type="transmembrane region" description="Helical" evidence="9">
    <location>
        <begin position="638"/>
        <end position="658"/>
    </location>
</feature>
<dbReference type="Pfam" id="PF01061">
    <property type="entry name" value="ABC2_membrane"/>
    <property type="match status" value="1"/>
</dbReference>
<proteinExistence type="predicted"/>
<organism evidence="11">
    <name type="scientific">Physcomitrium patens</name>
    <name type="common">Spreading-leaved earth moss</name>
    <name type="synonym">Physcomitrella patens</name>
    <dbReference type="NCBI Taxonomy" id="3218"/>
    <lineage>
        <taxon>Eukaryota</taxon>
        <taxon>Viridiplantae</taxon>
        <taxon>Streptophyta</taxon>
        <taxon>Embryophyta</taxon>
        <taxon>Bryophyta</taxon>
        <taxon>Bryophytina</taxon>
        <taxon>Bryopsida</taxon>
        <taxon>Funariidae</taxon>
        <taxon>Funariales</taxon>
        <taxon>Funariaceae</taxon>
        <taxon>Physcomitrium</taxon>
    </lineage>
</organism>
<evidence type="ECO:0000259" key="10">
    <source>
        <dbReference type="PROSITE" id="PS50893"/>
    </source>
</evidence>
<dbReference type="GO" id="GO:0055085">
    <property type="term" value="P:transmembrane transport"/>
    <property type="evidence" value="ECO:0000318"/>
    <property type="project" value="GO_Central"/>
</dbReference>
<feature type="transmembrane region" description="Helical" evidence="9">
    <location>
        <begin position="602"/>
        <end position="626"/>
    </location>
</feature>
<keyword evidence="5" id="KW-0067">ATP-binding</keyword>
<evidence type="ECO:0000256" key="3">
    <source>
        <dbReference type="ARBA" id="ARBA00022692"/>
    </source>
</evidence>
<dbReference type="InterPro" id="IPR003593">
    <property type="entry name" value="AAA+_ATPase"/>
</dbReference>
<dbReference type="OMA" id="KWNCLFI"/>
<keyword evidence="3 9" id="KW-0812">Transmembrane</keyword>
<dbReference type="Gene3D" id="3.40.50.300">
    <property type="entry name" value="P-loop containing nucleotide triphosphate hydrolases"/>
    <property type="match status" value="1"/>
</dbReference>
<dbReference type="PaxDb" id="3218-PP1S9_229V6.1"/>